<dbReference type="EMBL" id="CM037615">
    <property type="protein sequence ID" value="KAH8013972.1"/>
    <property type="molecule type" value="Genomic_DNA"/>
</dbReference>
<evidence type="ECO:0000313" key="1">
    <source>
        <dbReference type="EMBL" id="KAH8013972.1"/>
    </source>
</evidence>
<keyword evidence="2" id="KW-1185">Reference proteome</keyword>
<proteinExistence type="predicted"/>
<reference evidence="1" key="1">
    <citation type="submission" date="2021-08" db="EMBL/GenBank/DDBJ databases">
        <title>The first chromosome-level gecko genome reveals the dynamic sex chromosomes of Neotropical dwarf geckos (Sphaerodactylidae: Sphaerodactylus).</title>
        <authorList>
            <person name="Pinto B.J."/>
            <person name="Keating S.E."/>
            <person name="Gamble T."/>
        </authorList>
    </citation>
    <scope>NUCLEOTIDE SEQUENCE</scope>
    <source>
        <strain evidence="1">TG3544</strain>
    </source>
</reference>
<accession>A0ACB8G3B6</accession>
<protein>
    <submittedName>
        <fullName evidence="1">Uncharacterized protein</fullName>
    </submittedName>
</protein>
<gene>
    <name evidence="1" type="ORF">K3G42_024269</name>
</gene>
<name>A0ACB8G3B6_9SAUR</name>
<evidence type="ECO:0000313" key="2">
    <source>
        <dbReference type="Proteomes" id="UP000827872"/>
    </source>
</evidence>
<organism evidence="1 2">
    <name type="scientific">Sphaerodactylus townsendi</name>
    <dbReference type="NCBI Taxonomy" id="933632"/>
    <lineage>
        <taxon>Eukaryota</taxon>
        <taxon>Metazoa</taxon>
        <taxon>Chordata</taxon>
        <taxon>Craniata</taxon>
        <taxon>Vertebrata</taxon>
        <taxon>Euteleostomi</taxon>
        <taxon>Lepidosauria</taxon>
        <taxon>Squamata</taxon>
        <taxon>Bifurcata</taxon>
        <taxon>Gekkota</taxon>
        <taxon>Sphaerodactylidae</taxon>
        <taxon>Sphaerodactylus</taxon>
    </lineage>
</organism>
<comment type="caution">
    <text evidence="1">The sequence shown here is derived from an EMBL/GenBank/DDBJ whole genome shotgun (WGS) entry which is preliminary data.</text>
</comment>
<sequence length="230" mass="24937">MIRGVVRWPPVEVFAESRRSGLTRETRLLGVGTERLGVFQRGLGSVAVIPPSTSGGERGPSRDRGGDGAAQSNLVETGLGSVAVAPPPSTSRGAAATGRPGVTRQKRGWGRQQGLPPYFQPRTRAWSKRSRDPSPCFQARAGARWKLRKTNVEPGGPVAGIQELGNVEKRRSALKHHCRADVGVGGSDPLPFLHSWMQRADWEIEQLGLRDTWPETAVREPDRPCAVTVN</sequence>
<dbReference type="Proteomes" id="UP000827872">
    <property type="component" value="Linkage Group LG02"/>
</dbReference>